<gene>
    <name evidence="2" type="ORF">COLO4_37506</name>
</gene>
<comment type="caution">
    <text evidence="2">The sequence shown here is derived from an EMBL/GenBank/DDBJ whole genome shotgun (WGS) entry which is preliminary data.</text>
</comment>
<evidence type="ECO:0000256" key="1">
    <source>
        <dbReference type="SAM" id="MobiDB-lite"/>
    </source>
</evidence>
<dbReference type="EMBL" id="AWUE01024046">
    <property type="protein sequence ID" value="OMO51786.1"/>
    <property type="molecule type" value="Genomic_DNA"/>
</dbReference>
<dbReference type="Proteomes" id="UP000187203">
    <property type="component" value="Unassembled WGS sequence"/>
</dbReference>
<organism evidence="2 3">
    <name type="scientific">Corchorus olitorius</name>
    <dbReference type="NCBI Taxonomy" id="93759"/>
    <lineage>
        <taxon>Eukaryota</taxon>
        <taxon>Viridiplantae</taxon>
        <taxon>Streptophyta</taxon>
        <taxon>Embryophyta</taxon>
        <taxon>Tracheophyta</taxon>
        <taxon>Spermatophyta</taxon>
        <taxon>Magnoliopsida</taxon>
        <taxon>eudicotyledons</taxon>
        <taxon>Gunneridae</taxon>
        <taxon>Pentapetalae</taxon>
        <taxon>rosids</taxon>
        <taxon>malvids</taxon>
        <taxon>Malvales</taxon>
        <taxon>Malvaceae</taxon>
        <taxon>Grewioideae</taxon>
        <taxon>Apeibeae</taxon>
        <taxon>Corchorus</taxon>
    </lineage>
</organism>
<feature type="compositionally biased region" description="Low complexity" evidence="1">
    <location>
        <begin position="1"/>
        <end position="18"/>
    </location>
</feature>
<feature type="region of interest" description="Disordered" evidence="1">
    <location>
        <begin position="1"/>
        <end position="21"/>
    </location>
</feature>
<protein>
    <submittedName>
        <fullName evidence="2">Uncharacterized protein</fullName>
    </submittedName>
</protein>
<accession>A0A1R3G117</accession>
<evidence type="ECO:0000313" key="2">
    <source>
        <dbReference type="EMBL" id="OMO51786.1"/>
    </source>
</evidence>
<sequence>MSPLSLTLSTPTPLPTSLGHAKTVKFGEGSKHMFPVGKVPADQM</sequence>
<proteinExistence type="predicted"/>
<name>A0A1R3G117_9ROSI</name>
<evidence type="ECO:0000313" key="3">
    <source>
        <dbReference type="Proteomes" id="UP000187203"/>
    </source>
</evidence>
<dbReference type="AlphaFoldDB" id="A0A1R3G117"/>
<keyword evidence="3" id="KW-1185">Reference proteome</keyword>
<reference evidence="3" key="1">
    <citation type="submission" date="2013-09" db="EMBL/GenBank/DDBJ databases">
        <title>Corchorus olitorius genome sequencing.</title>
        <authorList>
            <person name="Alam M."/>
            <person name="Haque M.S."/>
            <person name="Islam M.S."/>
            <person name="Emdad E.M."/>
            <person name="Islam M.M."/>
            <person name="Ahmed B."/>
            <person name="Halim A."/>
            <person name="Hossen Q.M.M."/>
            <person name="Hossain M.Z."/>
            <person name="Ahmed R."/>
            <person name="Khan M.M."/>
            <person name="Islam R."/>
            <person name="Rashid M.M."/>
            <person name="Khan S.A."/>
            <person name="Rahman M.S."/>
            <person name="Alam M."/>
            <person name="Yahiya A.S."/>
            <person name="Khan M.S."/>
            <person name="Azam M.S."/>
            <person name="Haque T."/>
            <person name="Lashkar M.Z.H."/>
            <person name="Akhand A.I."/>
            <person name="Morshed G."/>
            <person name="Roy S."/>
            <person name="Uddin K.S."/>
            <person name="Rabeya T."/>
            <person name="Hossain A.S."/>
            <person name="Chowdhury A."/>
            <person name="Snigdha A.R."/>
            <person name="Mortoza M.S."/>
            <person name="Matin S.A."/>
            <person name="Hoque S.M.E."/>
            <person name="Islam M.K."/>
            <person name="Roy D.K."/>
            <person name="Haider R."/>
            <person name="Moosa M.M."/>
            <person name="Elias S.M."/>
            <person name="Hasan A.M."/>
            <person name="Jahan S."/>
            <person name="Shafiuddin M."/>
            <person name="Mahmood N."/>
            <person name="Shommy N.S."/>
        </authorList>
    </citation>
    <scope>NUCLEOTIDE SEQUENCE [LARGE SCALE GENOMIC DNA]</scope>
    <source>
        <strain evidence="3">cv. O-4</strain>
    </source>
</reference>